<evidence type="ECO:0000256" key="1">
    <source>
        <dbReference type="PROSITE-ProRule" id="PRU01211"/>
    </source>
</evidence>
<feature type="binding site" evidence="1">
    <location>
        <position position="156"/>
    </location>
    <ligand>
        <name>Zn(2+)</name>
        <dbReference type="ChEBI" id="CHEBI:29105"/>
        <note>catalytic</note>
    </ligand>
</feature>
<keyword evidence="1 2" id="KW-0378">Hydrolase</keyword>
<feature type="active site" evidence="1">
    <location>
        <position position="153"/>
    </location>
</feature>
<feature type="signal peptide" evidence="2">
    <location>
        <begin position="1"/>
        <end position="26"/>
    </location>
</feature>
<proteinExistence type="predicted"/>
<dbReference type="PROSITE" id="PS51864">
    <property type="entry name" value="ASTACIN"/>
    <property type="match status" value="1"/>
</dbReference>
<keyword evidence="1 2" id="KW-0482">Metalloprotease</keyword>
<keyword evidence="1 2" id="KW-0479">Metal-binding</keyword>
<dbReference type="Gene3D" id="3.40.390.10">
    <property type="entry name" value="Collagenase (Catalytic Domain)"/>
    <property type="match status" value="1"/>
</dbReference>
<reference evidence="4 5" key="1">
    <citation type="submission" date="2024-08" db="EMBL/GenBank/DDBJ databases">
        <authorList>
            <person name="Cucini C."/>
            <person name="Frati F."/>
        </authorList>
    </citation>
    <scope>NUCLEOTIDE SEQUENCE [LARGE SCALE GENOMIC DNA]</scope>
</reference>
<dbReference type="InterPro" id="IPR001506">
    <property type="entry name" value="Peptidase_M12A"/>
</dbReference>
<dbReference type="Pfam" id="PF01400">
    <property type="entry name" value="Astacin"/>
    <property type="match status" value="1"/>
</dbReference>
<dbReference type="SMART" id="SM00235">
    <property type="entry name" value="ZnMc"/>
    <property type="match status" value="1"/>
</dbReference>
<evidence type="ECO:0000259" key="3">
    <source>
        <dbReference type="PROSITE" id="PS51864"/>
    </source>
</evidence>
<gene>
    <name evidence="4" type="ORF">ODALV1_LOCUS23877</name>
</gene>
<dbReference type="PANTHER" id="PTHR10127">
    <property type="entry name" value="DISCOIDIN, CUB, EGF, LAMININ , AND ZINC METALLOPROTEASE DOMAIN CONTAINING"/>
    <property type="match status" value="1"/>
</dbReference>
<evidence type="ECO:0000256" key="2">
    <source>
        <dbReference type="RuleBase" id="RU361183"/>
    </source>
</evidence>
<feature type="binding site" evidence="1">
    <location>
        <position position="152"/>
    </location>
    <ligand>
        <name>Zn(2+)</name>
        <dbReference type="ChEBI" id="CHEBI:29105"/>
        <note>catalytic</note>
    </ligand>
</feature>
<dbReference type="Proteomes" id="UP001642540">
    <property type="component" value="Unassembled WGS sequence"/>
</dbReference>
<keyword evidence="5" id="KW-1185">Reference proteome</keyword>
<dbReference type="PANTHER" id="PTHR10127:SF850">
    <property type="entry name" value="METALLOENDOPEPTIDASE"/>
    <property type="match status" value="1"/>
</dbReference>
<comment type="caution">
    <text evidence="1">Lacks conserved residue(s) required for the propagation of feature annotation.</text>
</comment>
<dbReference type="SUPFAM" id="SSF55486">
    <property type="entry name" value="Metalloproteases ('zincins'), catalytic domain"/>
    <property type="match status" value="1"/>
</dbReference>
<comment type="caution">
    <text evidence="4">The sequence shown here is derived from an EMBL/GenBank/DDBJ whole genome shotgun (WGS) entry which is preliminary data.</text>
</comment>
<feature type="binding site" evidence="1">
    <location>
        <position position="162"/>
    </location>
    <ligand>
        <name>Zn(2+)</name>
        <dbReference type="ChEBI" id="CHEBI:29105"/>
        <note>catalytic</note>
    </ligand>
</feature>
<organism evidence="4 5">
    <name type="scientific">Orchesella dallaii</name>
    <dbReference type="NCBI Taxonomy" id="48710"/>
    <lineage>
        <taxon>Eukaryota</taxon>
        <taxon>Metazoa</taxon>
        <taxon>Ecdysozoa</taxon>
        <taxon>Arthropoda</taxon>
        <taxon>Hexapoda</taxon>
        <taxon>Collembola</taxon>
        <taxon>Entomobryomorpha</taxon>
        <taxon>Entomobryoidea</taxon>
        <taxon>Orchesellidae</taxon>
        <taxon>Orchesellinae</taxon>
        <taxon>Orchesella</taxon>
    </lineage>
</organism>
<keyword evidence="2" id="KW-0732">Signal</keyword>
<dbReference type="EC" id="3.4.24.-" evidence="2"/>
<protein>
    <recommendedName>
        <fullName evidence="2">Metalloendopeptidase</fullName>
        <ecNumber evidence="2">3.4.24.-</ecNumber>
    </recommendedName>
</protein>
<keyword evidence="1 2" id="KW-0645">Protease</keyword>
<dbReference type="PRINTS" id="PR00480">
    <property type="entry name" value="ASTACIN"/>
</dbReference>
<evidence type="ECO:0000313" key="4">
    <source>
        <dbReference type="EMBL" id="CAL8130773.1"/>
    </source>
</evidence>
<dbReference type="InterPro" id="IPR006026">
    <property type="entry name" value="Peptidase_Metallo"/>
</dbReference>
<keyword evidence="1 2" id="KW-0862">Zinc</keyword>
<dbReference type="EMBL" id="CAXLJM020000085">
    <property type="protein sequence ID" value="CAL8130773.1"/>
    <property type="molecule type" value="Genomic_DNA"/>
</dbReference>
<comment type="cofactor">
    <cofactor evidence="1 2">
        <name>Zn(2+)</name>
        <dbReference type="ChEBI" id="CHEBI:29105"/>
    </cofactor>
    <text evidence="1 2">Binds 1 zinc ion per subunit.</text>
</comment>
<feature type="domain" description="Peptidase M12A" evidence="3">
    <location>
        <begin position="49"/>
        <end position="245"/>
    </location>
</feature>
<accession>A0ABP1RMC6</accession>
<evidence type="ECO:0000313" key="5">
    <source>
        <dbReference type="Proteomes" id="UP001642540"/>
    </source>
</evidence>
<sequence>MHKCYGTMKLIFLSVLLTSFCQLSNSYRCETPEDWVETASHIRLPGSENSIPNADFANIRKGVKWPKGIVPYKFHASLTLQDIAEVRGAFEEYESKTCIKFKPWNEGDLDFVSIEVNQSVCGVAHVCKQGGYQFAQFGDPSERCRNKATMVHELGHTICLGHEQQRSDRDNYLSFPNCDKVPRKNPSGDYWASGIYDYSSQLHYDCNWCGGGWPKAEEVTKCGFEAESGLSPLDVDKINELYDCQGCHRHRWRPAKSLTREEMGNMYNFGYKLKDGTPLYPCRAPLRWEVSPGRYDIVTKSCHIGGWERTFVITENVEVLTIPGGLNKGCSAYKLTDRADVTRENGIVSSLSFRYTDARGYVTYGTLKNESGVEDNALGKVWLWDKNQNFQNYAAELQHGTVTGFQENYKVLTCSFDQSCAIKKLMEGQTM</sequence>
<name>A0ABP1RMC6_9HEXA</name>
<dbReference type="InterPro" id="IPR024079">
    <property type="entry name" value="MetalloPept_cat_dom_sf"/>
</dbReference>
<feature type="chain" id="PRO_5044951870" description="Metalloendopeptidase" evidence="2">
    <location>
        <begin position="27"/>
        <end position="431"/>
    </location>
</feature>